<dbReference type="GO" id="GO:0030246">
    <property type="term" value="F:carbohydrate binding"/>
    <property type="evidence" value="ECO:0007669"/>
    <property type="project" value="UniProtKB-ARBA"/>
</dbReference>
<name>A0A269TIC0_9BACT</name>
<evidence type="ECO:0000256" key="1">
    <source>
        <dbReference type="ARBA" id="ARBA00004196"/>
    </source>
</evidence>
<keyword evidence="3" id="KW-0732">Signal</keyword>
<feature type="domain" description="Periplasmic binding protein" evidence="4">
    <location>
        <begin position="46"/>
        <end position="315"/>
    </location>
</feature>
<dbReference type="OrthoDB" id="9769193at2"/>
<protein>
    <recommendedName>
        <fullName evidence="4">Periplasmic binding protein domain-containing protein</fullName>
    </recommendedName>
</protein>
<comment type="subcellular location">
    <subcellularLocation>
        <location evidence="1">Cell envelope</location>
    </subcellularLocation>
</comment>
<dbReference type="InterPro" id="IPR025997">
    <property type="entry name" value="SBP_2_dom"/>
</dbReference>
<accession>A0A269TIC0</accession>
<gene>
    <name evidence="5" type="ORF">CJJ23_03360</name>
</gene>
<dbReference type="SUPFAM" id="SSF53822">
    <property type="entry name" value="Periplasmic binding protein-like I"/>
    <property type="match status" value="1"/>
</dbReference>
<dbReference type="GO" id="GO:0030313">
    <property type="term" value="C:cell envelope"/>
    <property type="evidence" value="ECO:0007669"/>
    <property type="project" value="UniProtKB-SubCell"/>
</dbReference>
<evidence type="ECO:0000313" key="5">
    <source>
        <dbReference type="EMBL" id="PAK21151.1"/>
    </source>
</evidence>
<sequence>MFKLLITKKFLKTSGLTLLVAVGAATGIGAGIAAGVSSHSEKLETIALILSTRNNPYFAAVANGVNSVAVNNKKYKVQILDSQDDQQKEIENVNNAISQGVKGIIINVVNSETAWNSSLAAAYRNNIPIIAVDRGVNNATAGAVKQTIASDNVAASKSLAQWFISNYNFSYNEGVFHLQGVAGAQAANDRSKGFLEGLGGPYAVEQRGDFNRATAQQVTQNTLPSQGNNFSLIFADNDQMALGAINAITTSNKTVSTKKPFERVIGNNYYVLGFDGDADALNAIKEDKMVATVAQQPKLMGEIAFNSMVSLLNGETIDEIKAADTVIVSKENVDEYL</sequence>
<dbReference type="PANTHER" id="PTHR46847">
    <property type="entry name" value="D-ALLOSE-BINDING PERIPLASMIC PROTEIN-RELATED"/>
    <property type="match status" value="1"/>
</dbReference>
<comment type="caution">
    <text evidence="5">The sequence shown here is derived from an EMBL/GenBank/DDBJ whole genome shotgun (WGS) entry which is preliminary data.</text>
</comment>
<comment type="similarity">
    <text evidence="2">Belongs to the bacterial solute-binding protein 2 family.</text>
</comment>
<dbReference type="PANTHER" id="PTHR46847:SF1">
    <property type="entry name" value="D-ALLOSE-BINDING PERIPLASMIC PROTEIN-RELATED"/>
    <property type="match status" value="1"/>
</dbReference>
<dbReference type="EMBL" id="NQNY01000011">
    <property type="protein sequence ID" value="PAK21151.1"/>
    <property type="molecule type" value="Genomic_DNA"/>
</dbReference>
<organism evidence="5 6">
    <name type="scientific">Mycoplasmopsis agassizii</name>
    <dbReference type="NCBI Taxonomy" id="33922"/>
    <lineage>
        <taxon>Bacteria</taxon>
        <taxon>Bacillati</taxon>
        <taxon>Mycoplasmatota</taxon>
        <taxon>Mycoplasmoidales</taxon>
        <taxon>Metamycoplasmataceae</taxon>
        <taxon>Mycoplasmopsis</taxon>
    </lineage>
</organism>
<evidence type="ECO:0000256" key="2">
    <source>
        <dbReference type="ARBA" id="ARBA00007639"/>
    </source>
</evidence>
<evidence type="ECO:0000259" key="4">
    <source>
        <dbReference type="Pfam" id="PF13407"/>
    </source>
</evidence>
<dbReference type="AlphaFoldDB" id="A0A269TIC0"/>
<dbReference type="Proteomes" id="UP000216943">
    <property type="component" value="Unassembled WGS sequence"/>
</dbReference>
<evidence type="ECO:0000313" key="6">
    <source>
        <dbReference type="Proteomes" id="UP000216943"/>
    </source>
</evidence>
<reference evidence="6" key="1">
    <citation type="submission" date="2017-08" db="EMBL/GenBank/DDBJ databases">
        <authorList>
            <person name="Alvarez-Ponce D."/>
            <person name="Weitzman C.L."/>
            <person name="Tillett R.L."/>
            <person name="Sandmeier F.C."/>
            <person name="Tracy C.R."/>
        </authorList>
    </citation>
    <scope>NUCLEOTIDE SEQUENCE [LARGE SCALE GENOMIC DNA]</scope>
    <source>
        <strain evidence="6">723</strain>
    </source>
</reference>
<evidence type="ECO:0000256" key="3">
    <source>
        <dbReference type="ARBA" id="ARBA00022729"/>
    </source>
</evidence>
<dbReference type="Pfam" id="PF13407">
    <property type="entry name" value="Peripla_BP_4"/>
    <property type="match status" value="1"/>
</dbReference>
<proteinExistence type="inferred from homology"/>
<dbReference type="Gene3D" id="3.40.50.2300">
    <property type="match status" value="2"/>
</dbReference>
<dbReference type="RefSeq" id="WP_095334949.1">
    <property type="nucleotide sequence ID" value="NZ_NQNY01000011.1"/>
</dbReference>
<dbReference type="InterPro" id="IPR028082">
    <property type="entry name" value="Peripla_BP_I"/>
</dbReference>